<sequence>MPKVSDAHRAARRHEIATAALRCFARKGFAATSMSDIIAESGLSAGAIYGHYKSKDELITLAITEVLDLRLGELESAREQTPMPAPGEIVRIVMSGMQGELGSLSILVQIWAHAAVEPAVGATLAKVGDRVKGIFHDYLRAWYLKELKLPADDAERAAQLYSGLYVGIVQGFIVQSSIFTHFDSEAYLEAASSILPVAGPGAAQLSPADLSR</sequence>
<dbReference type="Proteomes" id="UP000474967">
    <property type="component" value="Unassembled WGS sequence"/>
</dbReference>
<dbReference type="GO" id="GO:0000976">
    <property type="term" value="F:transcription cis-regulatory region binding"/>
    <property type="evidence" value="ECO:0007669"/>
    <property type="project" value="TreeGrafter"/>
</dbReference>
<dbReference type="SUPFAM" id="SSF46689">
    <property type="entry name" value="Homeodomain-like"/>
    <property type="match status" value="1"/>
</dbReference>
<name>A0A6L9Y1F5_9MICO</name>
<comment type="caution">
    <text evidence="4">The sequence shown here is derived from an EMBL/GenBank/DDBJ whole genome shotgun (WGS) entry which is preliminary data.</text>
</comment>
<reference evidence="4 5" key="1">
    <citation type="journal article" date="2014" name="J. Microbiol.">
        <title>Diaminobutyricibacter tongyongensis gen. nov., sp. nov. and Homoserinibacter gongjuensis gen. nov., sp. nov. belong to the family Microbacteriaceae.</title>
        <authorList>
            <person name="Kim S.J."/>
            <person name="Ahn J.H."/>
            <person name="Weon H.Y."/>
            <person name="Hamada M."/>
            <person name="Suzuki K."/>
            <person name="Kwon S.W."/>
        </authorList>
    </citation>
    <scope>NUCLEOTIDE SEQUENCE [LARGE SCALE GENOMIC DNA]</scope>
    <source>
        <strain evidence="4 5">NBRC 108724</strain>
    </source>
</reference>
<organism evidence="4 5">
    <name type="scientific">Leifsonia tongyongensis</name>
    <dbReference type="NCBI Taxonomy" id="1268043"/>
    <lineage>
        <taxon>Bacteria</taxon>
        <taxon>Bacillati</taxon>
        <taxon>Actinomycetota</taxon>
        <taxon>Actinomycetes</taxon>
        <taxon>Micrococcales</taxon>
        <taxon>Microbacteriaceae</taxon>
        <taxon>Leifsonia</taxon>
    </lineage>
</organism>
<dbReference type="InterPro" id="IPR001647">
    <property type="entry name" value="HTH_TetR"/>
</dbReference>
<dbReference type="Pfam" id="PF00440">
    <property type="entry name" value="TetR_N"/>
    <property type="match status" value="1"/>
</dbReference>
<protein>
    <submittedName>
        <fullName evidence="4">TetR/AcrR family transcriptional regulator</fullName>
    </submittedName>
</protein>
<evidence type="ECO:0000259" key="3">
    <source>
        <dbReference type="PROSITE" id="PS50977"/>
    </source>
</evidence>
<keyword evidence="5" id="KW-1185">Reference proteome</keyword>
<evidence type="ECO:0000256" key="1">
    <source>
        <dbReference type="ARBA" id="ARBA00023125"/>
    </source>
</evidence>
<dbReference type="GO" id="GO:0003700">
    <property type="term" value="F:DNA-binding transcription factor activity"/>
    <property type="evidence" value="ECO:0007669"/>
    <property type="project" value="TreeGrafter"/>
</dbReference>
<dbReference type="PANTHER" id="PTHR30055:SF226">
    <property type="entry name" value="HTH-TYPE TRANSCRIPTIONAL REGULATOR PKSA"/>
    <property type="match status" value="1"/>
</dbReference>
<evidence type="ECO:0000313" key="5">
    <source>
        <dbReference type="Proteomes" id="UP000474967"/>
    </source>
</evidence>
<keyword evidence="1 2" id="KW-0238">DNA-binding</keyword>
<gene>
    <name evidence="4" type="ORF">G3T36_14670</name>
</gene>
<evidence type="ECO:0000313" key="4">
    <source>
        <dbReference type="EMBL" id="NEN07104.1"/>
    </source>
</evidence>
<dbReference type="RefSeq" id="WP_163290557.1">
    <property type="nucleotide sequence ID" value="NZ_JAAGWY010000003.1"/>
</dbReference>
<dbReference type="PRINTS" id="PR00455">
    <property type="entry name" value="HTHTETR"/>
</dbReference>
<feature type="domain" description="HTH tetR-type" evidence="3">
    <location>
        <begin position="10"/>
        <end position="70"/>
    </location>
</feature>
<feature type="DNA-binding region" description="H-T-H motif" evidence="2">
    <location>
        <begin position="33"/>
        <end position="52"/>
    </location>
</feature>
<accession>A0A6L9Y1F5</accession>
<dbReference type="PROSITE" id="PS50977">
    <property type="entry name" value="HTH_TETR_2"/>
    <property type="match status" value="1"/>
</dbReference>
<dbReference type="EMBL" id="JAAGWY010000003">
    <property type="protein sequence ID" value="NEN07104.1"/>
    <property type="molecule type" value="Genomic_DNA"/>
</dbReference>
<dbReference type="AlphaFoldDB" id="A0A6L9Y1F5"/>
<proteinExistence type="predicted"/>
<dbReference type="InterPro" id="IPR009057">
    <property type="entry name" value="Homeodomain-like_sf"/>
</dbReference>
<dbReference type="Gene3D" id="1.10.357.10">
    <property type="entry name" value="Tetracycline Repressor, domain 2"/>
    <property type="match status" value="1"/>
</dbReference>
<dbReference type="PANTHER" id="PTHR30055">
    <property type="entry name" value="HTH-TYPE TRANSCRIPTIONAL REGULATOR RUTR"/>
    <property type="match status" value="1"/>
</dbReference>
<evidence type="ECO:0000256" key="2">
    <source>
        <dbReference type="PROSITE-ProRule" id="PRU00335"/>
    </source>
</evidence>
<dbReference type="InterPro" id="IPR050109">
    <property type="entry name" value="HTH-type_TetR-like_transc_reg"/>
</dbReference>